<proteinExistence type="predicted"/>
<accession>A0A8J6E7T6</accession>
<sequence>EVTDEVLRSPRAYWEDGVMALSVVMPLFVFNRCCSHVFRDQLSCCPSSVCGPGGGPAQRPPWNAQPLGMCFVPVNVIQ</sequence>
<name>A0A8J6E7T6_ELECQ</name>
<keyword evidence="2" id="KW-1185">Reference proteome</keyword>
<organism evidence="1 2">
    <name type="scientific">Eleutherodactylus coqui</name>
    <name type="common">Puerto Rican coqui</name>
    <dbReference type="NCBI Taxonomy" id="57060"/>
    <lineage>
        <taxon>Eukaryota</taxon>
        <taxon>Metazoa</taxon>
        <taxon>Chordata</taxon>
        <taxon>Craniata</taxon>
        <taxon>Vertebrata</taxon>
        <taxon>Euteleostomi</taxon>
        <taxon>Amphibia</taxon>
        <taxon>Batrachia</taxon>
        <taxon>Anura</taxon>
        <taxon>Neobatrachia</taxon>
        <taxon>Hyloidea</taxon>
        <taxon>Eleutherodactylidae</taxon>
        <taxon>Eleutherodactylinae</taxon>
        <taxon>Eleutherodactylus</taxon>
        <taxon>Eleutherodactylus</taxon>
    </lineage>
</organism>
<reference evidence="1" key="1">
    <citation type="thesis" date="2020" institute="ProQuest LLC" country="789 East Eisenhower Parkway, Ann Arbor, MI, USA">
        <title>Comparative Genomics and Chromosome Evolution.</title>
        <authorList>
            <person name="Mudd A.B."/>
        </authorList>
    </citation>
    <scope>NUCLEOTIDE SEQUENCE</scope>
    <source>
        <strain evidence="1">HN-11 Male</strain>
        <tissue evidence="1">Kidney and liver</tissue>
    </source>
</reference>
<evidence type="ECO:0000313" key="2">
    <source>
        <dbReference type="Proteomes" id="UP000770717"/>
    </source>
</evidence>
<feature type="non-terminal residue" evidence="1">
    <location>
        <position position="78"/>
    </location>
</feature>
<gene>
    <name evidence="1" type="ORF">GDO78_022525</name>
</gene>
<dbReference type="Proteomes" id="UP000770717">
    <property type="component" value="Unassembled WGS sequence"/>
</dbReference>
<protein>
    <submittedName>
        <fullName evidence="1">Uncharacterized protein</fullName>
    </submittedName>
</protein>
<dbReference type="AlphaFoldDB" id="A0A8J6E7T6"/>
<evidence type="ECO:0000313" key="1">
    <source>
        <dbReference type="EMBL" id="KAG9463062.1"/>
    </source>
</evidence>
<comment type="caution">
    <text evidence="1">The sequence shown here is derived from an EMBL/GenBank/DDBJ whole genome shotgun (WGS) entry which is preliminary data.</text>
</comment>
<dbReference type="EMBL" id="WNTK01008249">
    <property type="protein sequence ID" value="KAG9463062.1"/>
    <property type="molecule type" value="Genomic_DNA"/>
</dbReference>